<dbReference type="Gene3D" id="3.10.180.10">
    <property type="entry name" value="2,3-Dihydroxybiphenyl 1,2-Dioxygenase, domain 1"/>
    <property type="match status" value="2"/>
</dbReference>
<dbReference type="PANTHER" id="PTHR36110">
    <property type="entry name" value="RING-CLEAVING DIOXYGENASE MHQE-RELATED"/>
    <property type="match status" value="1"/>
</dbReference>
<reference evidence="2 3" key="1">
    <citation type="journal article" date="2014" name="Antonie Van Leeuwenhoek">
        <title>Roseivivax atlanticus sp. nov., isolated from surface seawater of the Atlantic Ocean.</title>
        <authorList>
            <person name="Li G."/>
            <person name="Lai Q."/>
            <person name="Liu X."/>
            <person name="Sun F."/>
            <person name="Shao Z."/>
        </authorList>
    </citation>
    <scope>NUCLEOTIDE SEQUENCE [LARGE SCALE GENOMIC DNA]</scope>
    <source>
        <strain evidence="2 3">22II-s10s</strain>
    </source>
</reference>
<comment type="caution">
    <text evidence="2">The sequence shown here is derived from an EMBL/GenBank/DDBJ whole genome shotgun (WGS) entry which is preliminary data.</text>
</comment>
<evidence type="ECO:0000313" key="2">
    <source>
        <dbReference type="EMBL" id="ETW13544.1"/>
    </source>
</evidence>
<gene>
    <name evidence="2" type="ORF">ATO8_05926</name>
</gene>
<dbReference type="EMBL" id="AQQW01000003">
    <property type="protein sequence ID" value="ETW13544.1"/>
    <property type="molecule type" value="Genomic_DNA"/>
</dbReference>
<dbReference type="InterPro" id="IPR037523">
    <property type="entry name" value="VOC_core"/>
</dbReference>
<dbReference type="InterPro" id="IPR029068">
    <property type="entry name" value="Glyas_Bleomycin-R_OHBP_Dase"/>
</dbReference>
<dbReference type="InterPro" id="IPR052537">
    <property type="entry name" value="Extradiol_RC_dioxygenase"/>
</dbReference>
<dbReference type="Proteomes" id="UP000019063">
    <property type="component" value="Unassembled WGS sequence"/>
</dbReference>
<dbReference type="PROSITE" id="PS51819">
    <property type="entry name" value="VOC"/>
    <property type="match status" value="2"/>
</dbReference>
<accession>W4HLD7</accession>
<proteinExistence type="predicted"/>
<organism evidence="2 3">
    <name type="scientific">Roseivivax marinus</name>
    <dbReference type="NCBI Taxonomy" id="1379903"/>
    <lineage>
        <taxon>Bacteria</taxon>
        <taxon>Pseudomonadati</taxon>
        <taxon>Pseudomonadota</taxon>
        <taxon>Alphaproteobacteria</taxon>
        <taxon>Rhodobacterales</taxon>
        <taxon>Roseobacteraceae</taxon>
        <taxon>Roseivivax</taxon>
    </lineage>
</organism>
<dbReference type="AlphaFoldDB" id="W4HLD7"/>
<dbReference type="GO" id="GO:0051213">
    <property type="term" value="F:dioxygenase activity"/>
    <property type="evidence" value="ECO:0007669"/>
    <property type="project" value="UniProtKB-KW"/>
</dbReference>
<dbReference type="InterPro" id="IPR004360">
    <property type="entry name" value="Glyas_Fos-R_dOase_dom"/>
</dbReference>
<keyword evidence="2" id="KW-0223">Dioxygenase</keyword>
<dbReference type="PATRIC" id="fig|1317118.6.peg.1222"/>
<name>W4HLD7_9RHOB</name>
<keyword evidence="2" id="KW-0560">Oxidoreductase</keyword>
<dbReference type="RefSeq" id="WP_043842887.1">
    <property type="nucleotide sequence ID" value="NZ_AQQW01000003.1"/>
</dbReference>
<dbReference type="eggNOG" id="COG0346">
    <property type="taxonomic scope" value="Bacteria"/>
</dbReference>
<sequence length="311" mass="33315">MTRHITGLHHVTSLASDAQGVNDFFTGTLGLRRVKKTVNFDTPDVYHLYFGDGAGTPGSVMTHFPFPHAAPGRRGTDEAGTTAFAVPVGALPYWHERLTRAGLGDTLDPGIRFGEARLGFAGPDGDGFALVEVEDDDRTPWEGADVPSDVAIRGFHSVELVLRETDGTARLLGAMGYEAAGAEGETRRLAIPDGNGAHRIDLTRSSAAPAVQGAGSVHHVAFAVEDRAAQAEVRDALTRAGFDLTPPIDRDYFWAVYFRSPGGVLFEIATAEPGFDRDEAPATLGTALKLPTQHEHLRDRLEGRILAPIVD</sequence>
<dbReference type="SUPFAM" id="SSF54593">
    <property type="entry name" value="Glyoxalase/Bleomycin resistance protein/Dihydroxybiphenyl dioxygenase"/>
    <property type="match status" value="1"/>
</dbReference>
<evidence type="ECO:0000313" key="3">
    <source>
        <dbReference type="Proteomes" id="UP000019063"/>
    </source>
</evidence>
<dbReference type="Pfam" id="PF00903">
    <property type="entry name" value="Glyoxalase"/>
    <property type="match status" value="2"/>
</dbReference>
<dbReference type="STRING" id="1379903.ATO8_05926"/>
<feature type="domain" description="VOC" evidence="1">
    <location>
        <begin position="154"/>
        <end position="271"/>
    </location>
</feature>
<dbReference type="PANTHER" id="PTHR36110:SF2">
    <property type="entry name" value="RING-CLEAVING DIOXYGENASE MHQE-RELATED"/>
    <property type="match status" value="1"/>
</dbReference>
<keyword evidence="3" id="KW-1185">Reference proteome</keyword>
<evidence type="ECO:0000259" key="1">
    <source>
        <dbReference type="PROSITE" id="PS51819"/>
    </source>
</evidence>
<feature type="domain" description="VOC" evidence="1">
    <location>
        <begin position="7"/>
        <end position="146"/>
    </location>
</feature>
<protein>
    <submittedName>
        <fullName evidence="2">Dioxygenase</fullName>
    </submittedName>
</protein>